<dbReference type="RefSeq" id="WP_090174604.1">
    <property type="nucleotide sequence ID" value="NZ_FMXR01000020.1"/>
</dbReference>
<sequence length="224" mass="25712">MAEKIKQTAGQEQLGQFAPDFAHFNDDVLFGENWNNADISVKTRAAITVVALISSGITDDSLKYHLENAKRYGVTQREIAAIITHIAFYVGWPKAWAAFHLAKEIWDLDEDGFETSECFEISDDANATEAYTFHAILEFGLGDFTDTEYICKVSKAELKLIQQAKEQKIAFDEDDNCKALYARIRQEIYDQEEERYLDMVYDDESGYDDEEVVPFDEIIFYISF</sequence>
<reference evidence="2 3" key="1">
    <citation type="submission" date="2016-10" db="EMBL/GenBank/DDBJ databases">
        <authorList>
            <person name="de Groot N.N."/>
        </authorList>
    </citation>
    <scope>NUCLEOTIDE SEQUENCE [LARGE SCALE GENOMIC DNA]</scope>
    <source>
        <strain evidence="2 3">DSM 3217</strain>
    </source>
</reference>
<organism evidence="2 3">
    <name type="scientific">Eubacterium oxidoreducens</name>
    <dbReference type="NCBI Taxonomy" id="1732"/>
    <lineage>
        <taxon>Bacteria</taxon>
        <taxon>Bacillati</taxon>
        <taxon>Bacillota</taxon>
        <taxon>Clostridia</taxon>
        <taxon>Eubacteriales</taxon>
        <taxon>Eubacteriaceae</taxon>
        <taxon>Eubacterium</taxon>
    </lineage>
</organism>
<keyword evidence="2" id="KW-0560">Oxidoreductase</keyword>
<dbReference type="PANTHER" id="PTHR33570:SF9">
    <property type="entry name" value="BLL4600 PROTEIN"/>
    <property type="match status" value="1"/>
</dbReference>
<protein>
    <submittedName>
        <fullName evidence="2">Uncharacterized conserved protein YurZ, alkylhydroperoxidase/carboxymuconolactone decarboxylase family</fullName>
    </submittedName>
</protein>
<dbReference type="Pfam" id="PF02627">
    <property type="entry name" value="CMD"/>
    <property type="match status" value="1"/>
</dbReference>
<keyword evidence="2" id="KW-0575">Peroxidase</keyword>
<dbReference type="STRING" id="1732.SAMN02910417_02409"/>
<feature type="domain" description="Carboxymuconolactone decarboxylase-like" evidence="1">
    <location>
        <begin position="19"/>
        <end position="104"/>
    </location>
</feature>
<dbReference type="SUPFAM" id="SSF69118">
    <property type="entry name" value="AhpD-like"/>
    <property type="match status" value="1"/>
</dbReference>
<dbReference type="AlphaFoldDB" id="A0A1G6CI49"/>
<keyword evidence="3" id="KW-1185">Reference proteome</keyword>
<name>A0A1G6CI49_EUBOX</name>
<evidence type="ECO:0000259" key="1">
    <source>
        <dbReference type="Pfam" id="PF02627"/>
    </source>
</evidence>
<dbReference type="OrthoDB" id="9802489at2"/>
<proteinExistence type="predicted"/>
<dbReference type="InterPro" id="IPR029032">
    <property type="entry name" value="AhpD-like"/>
</dbReference>
<dbReference type="PANTHER" id="PTHR33570">
    <property type="entry name" value="4-CARBOXYMUCONOLACTONE DECARBOXYLASE FAMILY PROTEIN"/>
    <property type="match status" value="1"/>
</dbReference>
<dbReference type="Gene3D" id="1.20.1290.10">
    <property type="entry name" value="AhpD-like"/>
    <property type="match status" value="1"/>
</dbReference>
<dbReference type="GO" id="GO:0051920">
    <property type="term" value="F:peroxiredoxin activity"/>
    <property type="evidence" value="ECO:0007669"/>
    <property type="project" value="InterPro"/>
</dbReference>
<dbReference type="InterPro" id="IPR003779">
    <property type="entry name" value="CMD-like"/>
</dbReference>
<gene>
    <name evidence="2" type="ORF">SAMN02910417_02409</name>
</gene>
<evidence type="ECO:0000313" key="3">
    <source>
        <dbReference type="Proteomes" id="UP000199228"/>
    </source>
</evidence>
<dbReference type="InterPro" id="IPR052512">
    <property type="entry name" value="4CMD/NDH-1_regulator"/>
</dbReference>
<evidence type="ECO:0000313" key="2">
    <source>
        <dbReference type="EMBL" id="SDB32567.1"/>
    </source>
</evidence>
<dbReference type="EMBL" id="FMXR01000020">
    <property type="protein sequence ID" value="SDB32567.1"/>
    <property type="molecule type" value="Genomic_DNA"/>
</dbReference>
<accession>A0A1G6CI49</accession>
<dbReference type="Proteomes" id="UP000199228">
    <property type="component" value="Unassembled WGS sequence"/>
</dbReference>